<dbReference type="GO" id="GO:0031177">
    <property type="term" value="F:phosphopantetheine binding"/>
    <property type="evidence" value="ECO:0007669"/>
    <property type="project" value="InterPro"/>
</dbReference>
<dbReference type="Gene3D" id="3.40.50.980">
    <property type="match status" value="4"/>
</dbReference>
<dbReference type="InterPro" id="IPR045851">
    <property type="entry name" value="AMP-bd_C_sf"/>
</dbReference>
<evidence type="ECO:0000313" key="7">
    <source>
        <dbReference type="Proteomes" id="UP000182375"/>
    </source>
</evidence>
<dbReference type="STRING" id="67331.SAMN04490357_1584"/>
<dbReference type="PROSITE" id="PS50075">
    <property type="entry name" value="CARRIER"/>
    <property type="match status" value="2"/>
</dbReference>
<dbReference type="GO" id="GO:0003824">
    <property type="term" value="F:catalytic activity"/>
    <property type="evidence" value="ECO:0007669"/>
    <property type="project" value="InterPro"/>
</dbReference>
<dbReference type="InterPro" id="IPR020806">
    <property type="entry name" value="PKS_PP-bd"/>
</dbReference>
<dbReference type="RefSeq" id="WP_079172608.1">
    <property type="nucleotide sequence ID" value="NZ_FNTD01000004.1"/>
</dbReference>
<dbReference type="Gene3D" id="3.40.50.1820">
    <property type="entry name" value="alpha/beta hydrolase"/>
    <property type="match status" value="1"/>
</dbReference>
<dbReference type="InterPro" id="IPR020845">
    <property type="entry name" value="AMP-binding_CS"/>
</dbReference>
<organism evidence="6 7">
    <name type="scientific">Streptomyces misionensis</name>
    <dbReference type="NCBI Taxonomy" id="67331"/>
    <lineage>
        <taxon>Bacteria</taxon>
        <taxon>Bacillati</taxon>
        <taxon>Actinomycetota</taxon>
        <taxon>Actinomycetes</taxon>
        <taxon>Kitasatosporales</taxon>
        <taxon>Streptomycetaceae</taxon>
        <taxon>Streptomyces</taxon>
    </lineage>
</organism>
<dbReference type="CDD" id="cd05930">
    <property type="entry name" value="A_NRPS"/>
    <property type="match status" value="1"/>
</dbReference>
<reference evidence="6 7" key="1">
    <citation type="submission" date="2016-10" db="EMBL/GenBank/DDBJ databases">
        <authorList>
            <person name="de Groot N.N."/>
        </authorList>
    </citation>
    <scope>NUCLEOTIDE SEQUENCE [LARGE SCALE GENOMIC DNA]</scope>
    <source>
        <strain evidence="6 7">DSM 40306</strain>
    </source>
</reference>
<dbReference type="GeneID" id="95510780"/>
<keyword evidence="3" id="KW-0597">Phosphoprotein</keyword>
<feature type="domain" description="Carrier" evidence="5">
    <location>
        <begin position="2049"/>
        <end position="2126"/>
    </location>
</feature>
<keyword evidence="2" id="KW-0596">Phosphopantetheine</keyword>
<dbReference type="InterPro" id="IPR010071">
    <property type="entry name" value="AA_adenyl_dom"/>
</dbReference>
<dbReference type="InterPro" id="IPR029058">
    <property type="entry name" value="AB_hydrolase_fold"/>
</dbReference>
<dbReference type="InterPro" id="IPR006162">
    <property type="entry name" value="Ppantetheine_attach_site"/>
</dbReference>
<dbReference type="SUPFAM" id="SSF53474">
    <property type="entry name" value="alpha/beta-Hydrolases"/>
    <property type="match status" value="1"/>
</dbReference>
<gene>
    <name evidence="6" type="ORF">SAMN04490357_1584</name>
</gene>
<evidence type="ECO:0000256" key="3">
    <source>
        <dbReference type="ARBA" id="ARBA00022553"/>
    </source>
</evidence>
<proteinExistence type="predicted"/>
<comment type="cofactor">
    <cofactor evidence="1">
        <name>pantetheine 4'-phosphate</name>
        <dbReference type="ChEBI" id="CHEBI:47942"/>
    </cofactor>
</comment>
<dbReference type="Gene3D" id="3.30.300.30">
    <property type="match status" value="2"/>
</dbReference>
<dbReference type="GO" id="GO:0008610">
    <property type="term" value="P:lipid biosynthetic process"/>
    <property type="evidence" value="ECO:0007669"/>
    <property type="project" value="UniProtKB-ARBA"/>
</dbReference>
<dbReference type="FunFam" id="2.30.38.10:FF:000001">
    <property type="entry name" value="Non-ribosomal peptide synthetase PvdI"/>
    <property type="match status" value="1"/>
</dbReference>
<dbReference type="GO" id="GO:0017000">
    <property type="term" value="P:antibiotic biosynthetic process"/>
    <property type="evidence" value="ECO:0007669"/>
    <property type="project" value="UniProtKB-ARBA"/>
</dbReference>
<feature type="region of interest" description="Disordered" evidence="4">
    <location>
        <begin position="2027"/>
        <end position="2052"/>
    </location>
</feature>
<dbReference type="PANTHER" id="PTHR45527">
    <property type="entry name" value="NONRIBOSOMAL PEPTIDE SYNTHETASE"/>
    <property type="match status" value="1"/>
</dbReference>
<dbReference type="PANTHER" id="PTHR45527:SF14">
    <property type="entry name" value="PLIPASTATIN SYNTHASE SUBUNIT B"/>
    <property type="match status" value="1"/>
</dbReference>
<dbReference type="GO" id="GO:0043041">
    <property type="term" value="P:amino acid activation for nonribosomal peptide biosynthetic process"/>
    <property type="evidence" value="ECO:0007669"/>
    <property type="project" value="TreeGrafter"/>
</dbReference>
<dbReference type="FunFam" id="3.40.50.12780:FF:000012">
    <property type="entry name" value="Non-ribosomal peptide synthetase"/>
    <property type="match status" value="1"/>
</dbReference>
<feature type="compositionally biased region" description="Basic and acidic residues" evidence="4">
    <location>
        <begin position="968"/>
        <end position="978"/>
    </location>
</feature>
<dbReference type="GO" id="GO:0044550">
    <property type="term" value="P:secondary metabolite biosynthetic process"/>
    <property type="evidence" value="ECO:0007669"/>
    <property type="project" value="TreeGrafter"/>
</dbReference>
<feature type="region of interest" description="Disordered" evidence="4">
    <location>
        <begin position="966"/>
        <end position="987"/>
    </location>
</feature>
<dbReference type="Gene3D" id="1.10.1200.10">
    <property type="entry name" value="ACP-like"/>
    <property type="match status" value="2"/>
</dbReference>
<dbReference type="EMBL" id="FNTD01000004">
    <property type="protein sequence ID" value="SEC26391.1"/>
    <property type="molecule type" value="Genomic_DNA"/>
</dbReference>
<evidence type="ECO:0000259" key="5">
    <source>
        <dbReference type="PROSITE" id="PS50075"/>
    </source>
</evidence>
<dbReference type="Pfam" id="PF00975">
    <property type="entry name" value="Thioesterase"/>
    <property type="match status" value="1"/>
</dbReference>
<dbReference type="SMART" id="SM00824">
    <property type="entry name" value="PKS_TE"/>
    <property type="match status" value="1"/>
</dbReference>
<feature type="domain" description="Carrier" evidence="5">
    <location>
        <begin position="987"/>
        <end position="1061"/>
    </location>
</feature>
<protein>
    <submittedName>
        <fullName evidence="6">Amino acid adenylation domain-containing protein</fullName>
    </submittedName>
</protein>
<dbReference type="Pfam" id="PF13193">
    <property type="entry name" value="AMP-binding_C"/>
    <property type="match status" value="2"/>
</dbReference>
<dbReference type="InterPro" id="IPR001242">
    <property type="entry name" value="Condensation_dom"/>
</dbReference>
<dbReference type="GO" id="GO:0005829">
    <property type="term" value="C:cytosol"/>
    <property type="evidence" value="ECO:0007669"/>
    <property type="project" value="TreeGrafter"/>
</dbReference>
<evidence type="ECO:0000313" key="6">
    <source>
        <dbReference type="EMBL" id="SEC26391.1"/>
    </source>
</evidence>
<evidence type="ECO:0000256" key="1">
    <source>
        <dbReference type="ARBA" id="ARBA00001957"/>
    </source>
</evidence>
<dbReference type="InterPro" id="IPR036736">
    <property type="entry name" value="ACP-like_sf"/>
</dbReference>
<dbReference type="Gene3D" id="3.30.559.10">
    <property type="entry name" value="Chloramphenicol acetyltransferase-like domain"/>
    <property type="match status" value="2"/>
</dbReference>
<dbReference type="SUPFAM" id="SSF56801">
    <property type="entry name" value="Acetyl-CoA synthetase-like"/>
    <property type="match status" value="2"/>
</dbReference>
<dbReference type="FunFam" id="3.40.50.980:FF:000001">
    <property type="entry name" value="Non-ribosomal peptide synthetase"/>
    <property type="match status" value="1"/>
</dbReference>
<dbReference type="Gene3D" id="3.30.559.30">
    <property type="entry name" value="Nonribosomal peptide synthetase, condensation domain"/>
    <property type="match status" value="2"/>
</dbReference>
<dbReference type="SUPFAM" id="SSF47336">
    <property type="entry name" value="ACP-like"/>
    <property type="match status" value="2"/>
</dbReference>
<dbReference type="PROSITE" id="PS00455">
    <property type="entry name" value="AMP_BINDING"/>
    <property type="match status" value="2"/>
</dbReference>
<dbReference type="InterPro" id="IPR001031">
    <property type="entry name" value="Thioesterase"/>
</dbReference>
<dbReference type="InterPro" id="IPR009081">
    <property type="entry name" value="PP-bd_ACP"/>
</dbReference>
<dbReference type="SUPFAM" id="SSF52777">
    <property type="entry name" value="CoA-dependent acyltransferases"/>
    <property type="match status" value="4"/>
</dbReference>
<dbReference type="NCBIfam" id="TIGR01733">
    <property type="entry name" value="AA-adenyl-dom"/>
    <property type="match status" value="2"/>
</dbReference>
<dbReference type="Proteomes" id="UP000182375">
    <property type="component" value="Unassembled WGS sequence"/>
</dbReference>
<evidence type="ECO:0000256" key="4">
    <source>
        <dbReference type="SAM" id="MobiDB-lite"/>
    </source>
</evidence>
<dbReference type="FunFam" id="3.40.50.980:FF:000002">
    <property type="entry name" value="Enterobactin synthetase component F"/>
    <property type="match status" value="1"/>
</dbReference>
<dbReference type="Pfam" id="PF00501">
    <property type="entry name" value="AMP-binding"/>
    <property type="match status" value="2"/>
</dbReference>
<dbReference type="SMART" id="SM00823">
    <property type="entry name" value="PKS_PP"/>
    <property type="match status" value="2"/>
</dbReference>
<dbReference type="InterPro" id="IPR000873">
    <property type="entry name" value="AMP-dep_synth/lig_dom"/>
</dbReference>
<dbReference type="InterPro" id="IPR023213">
    <property type="entry name" value="CAT-like_dom_sf"/>
</dbReference>
<dbReference type="InterPro" id="IPR025110">
    <property type="entry name" value="AMP-bd_C"/>
</dbReference>
<feature type="region of interest" description="Disordered" evidence="4">
    <location>
        <begin position="1"/>
        <end position="28"/>
    </location>
</feature>
<accession>A0A1H4R3X0</accession>
<sequence>MNLEDRFSPSPAAAAPAPGPDASPGPGLLPLTAYQRDVWVAAELHPDDPQFNCCLTERLTGPVDRRVLMASADAVLARHDALRLCFEEQDGTPVQWVGAEAPTVRQLDLSHEEDPAAACSAWLEADLLRALPLRDGPPVRATLLVEGPDTVVLRLTMHHLVADGWTCNRVSQEIFAEYGRRRAGTPAPAADSVPVAGFLAEEARYRAGEDFADDLAYHRAALADAGTALFTRRAPSGERRRGIVTVPVDSALVRRVRAAGHSPFAYVAAVLGGLLTRLHGSDDIVLGIPLLNRAGWQAAPLGQLANTLPLPLPRPGARPVGDLVRETRTAIRELQRHERLALGDLLTGLAADGAGGSRQLFDVTLSYLRYERPAVVGGVRRETGMRTPGYDQSALNVFVRDFNDVPGMEIDLVYALDVFDEDLPIEAVARQLRRLLAGCLDDPAAPLSTVPVTSAEERDALLALGRGPAAPEREPGTLHGLFERRCARQPRALAVMDAATGRSLTYGELERRANRVARGLRAAGVGDGDRVAVALRRGPDLMAALFGVLKAGAAYVPVDPDYPAGRITHMLDDSRAAAVLLDDAGAGEPWAAGRPHAYRVAELEAGQDDTPPVTGAGPDSLAYVIYTSGSTGRPKGVMIEHRSAVNRLAWMQRLYPVGAGDVLLQKTPVSFDVSVWELFWWAAEGARLVLLPPGAEKDPREVARAVRDHGVTVLHFVPSMLGPFLDLGGQGSSSLRYVFCSGEALPPGHVERFARTFRPGPAGPPRLVNLYGPTEAAVDVTAYDCPGDPAAAVRRVPIGRPVDNTWLYVLDEHGRLQPAGVPGELCIGGVQVARGYLGLPRLTEERFTADPFVPGGRIYRTGDVARWLADGTLEYLGRSDGQVKIRGNRVETGEVAAALRELPGVRDAVVTVTGSGGGARLTAYYVAGDGDPGADRLRAALLARLPAFMVPSLLCRIDRVPLTPSGKTDLRALPDPRDLAGPAGDGEATDPVQAALARIWAEVLEVPRVGVHDDFYALGGDSIRLLTVRSRAERQGLRFRLGDLVAAPTVAALAAVTVTDPPAGDTAPAGPRPFELVSRVDRAALGDAEDAHPLSRLQLGLIFHSRRRPGSAVYKDVFRYVLRMPWNEAAFRAATARLTARHPVLRSTFALARVSEPLQVIHPRARDIADSVDLRDRPAAQAEAEILRHVEERRTHDYDFEHGPLLFLRAYVRPDTVELMLSFHHALLDGASVANLLRDLLRDYAHALGLGTGPVPGRPLPSPAAHVAAERAALGSAESRAYWRDVVRGADAPRIAGTRAHRPPAGGEQIVCHRDLPAGLADALRAAARTHGTPVKSVLLAAHCLTLGLFTGAPEVLTGLITHGRTGEGGEDALGLFLNTVPLRLPTSGAGWFDLAREALGRERASFPHRRYPLSAIQEENPGSELETAFNYVHFRQLAEVLTLPDIRLLDFRTWEETNFALLVNVLHDPVDGRIVLRVDCDGQVFDRDQAELLADTLVAVVRRMVEHPLEQAGFDFLAPEPGRPRPAPASPECVTDAFLAQAARTPEATALVHGTGTWSYAGLAGAARTVAHRLRADGVRRGDRIGVAMDRGPRTVAVVLGVLLAGAAVVPLDPAYPPSRLAVMAATARPRRIVATARHAHLVADRAPLLSAESLTAPGEPGPGADDFAGPDPLDTAYVLFTSGSTGVPKGVAMPHRALANLIGWQNRVPSGAVGGRTLHFAPLSFDVSFQEIFSTLCGGGTLVLADEDQRRDMPALLRLLDEAAVERVFLPFVALQQMAEAADALGLVPRRLRVVVSSGEQLRVTGALRRFLAALPGVLLENQYGPTESHVVTRHSMTGDPAAFPELPPVGRPVDGAQVLVLDARMRPVPPGVQGEIHLGGVCLAEGYEGRDDLTAERFVAHPYGGPGDVLYRTGDLAIVLPGGDIVCTGRADGQVKIRGYRVEPAEVEAAVLGFAADRPGIREVAVVPRRRADGETTLAAFLVGDRDRADTGELLRHLRSVLPSYLVPSSLTWTAALPLTPSGKRDDRALAATAPAREARPRGARPAPGSHEAVLAETLADLLELPADAIGVDDDLFDLGGTSLTAMRLMVTIEQRYGVVVPLSEFIAAPTVAGLARRLRRGNASVTFDPLVPIRPEGDRRPLFMVHPMGGNVLCYVQLARHLPDGLPLYGLQAAGADPGSEPRRSVPELAADYIAALRRVQPHGPYTIGGWSFGGFVAFEMALQLARAGEEVADLVLLDTTVLAPGHRARSDENALLGWFFWELLWLGRGGASPLEAIPAELTTLAEKFDFIADFAARTGVLPPGSSGAVVRRLFRVYEANWNAALEYRPEVPDQDLTLVLATDPLPEVLLAMHTAGGSRHEDPLNGWRQMTRGRLHTVHVPGDHLSIVEDPHVKHTADVIGRILDGSAVPSPAGVGA</sequence>
<dbReference type="Pfam" id="PF00668">
    <property type="entry name" value="Condensation"/>
    <property type="match status" value="2"/>
</dbReference>
<dbReference type="PROSITE" id="PS00012">
    <property type="entry name" value="PHOSPHOPANTETHEINE"/>
    <property type="match status" value="1"/>
</dbReference>
<dbReference type="Pfam" id="PF00550">
    <property type="entry name" value="PP-binding"/>
    <property type="match status" value="2"/>
</dbReference>
<dbReference type="Gene3D" id="2.30.38.10">
    <property type="entry name" value="Luciferase, Domain 3"/>
    <property type="match status" value="2"/>
</dbReference>
<evidence type="ECO:0000256" key="2">
    <source>
        <dbReference type="ARBA" id="ARBA00022450"/>
    </source>
</evidence>
<name>A0A1H4R3X0_9ACTN</name>
<dbReference type="InterPro" id="IPR020802">
    <property type="entry name" value="TesA-like"/>
</dbReference>